<accession>A0AAV4MQ54</accession>
<protein>
    <submittedName>
        <fullName evidence="1">Uncharacterized protein</fullName>
    </submittedName>
</protein>
<gene>
    <name evidence="1" type="ORF">CDAR_547671</name>
</gene>
<reference evidence="1 2" key="1">
    <citation type="submission" date="2021-06" db="EMBL/GenBank/DDBJ databases">
        <title>Caerostris darwini draft genome.</title>
        <authorList>
            <person name="Kono N."/>
            <person name="Arakawa K."/>
        </authorList>
    </citation>
    <scope>NUCLEOTIDE SEQUENCE [LARGE SCALE GENOMIC DNA]</scope>
</reference>
<evidence type="ECO:0000313" key="1">
    <source>
        <dbReference type="EMBL" id="GIX73586.1"/>
    </source>
</evidence>
<dbReference type="AlphaFoldDB" id="A0AAV4MQ54"/>
<dbReference type="EMBL" id="BPLQ01000626">
    <property type="protein sequence ID" value="GIX73586.1"/>
    <property type="molecule type" value="Genomic_DNA"/>
</dbReference>
<name>A0AAV4MQ54_9ARAC</name>
<sequence>MVSPDGIPSQYPLLVWVWRSTIYMAHHRPHDSSSFGKFHLMILSIEIPQKSIIMKEYPSKSKAYFDLMRAIYLYAVERPQKTERKR</sequence>
<organism evidence="1 2">
    <name type="scientific">Caerostris darwini</name>
    <dbReference type="NCBI Taxonomy" id="1538125"/>
    <lineage>
        <taxon>Eukaryota</taxon>
        <taxon>Metazoa</taxon>
        <taxon>Ecdysozoa</taxon>
        <taxon>Arthropoda</taxon>
        <taxon>Chelicerata</taxon>
        <taxon>Arachnida</taxon>
        <taxon>Araneae</taxon>
        <taxon>Araneomorphae</taxon>
        <taxon>Entelegynae</taxon>
        <taxon>Araneoidea</taxon>
        <taxon>Araneidae</taxon>
        <taxon>Caerostris</taxon>
    </lineage>
</organism>
<evidence type="ECO:0000313" key="2">
    <source>
        <dbReference type="Proteomes" id="UP001054837"/>
    </source>
</evidence>
<dbReference type="Proteomes" id="UP001054837">
    <property type="component" value="Unassembled WGS sequence"/>
</dbReference>
<proteinExistence type="predicted"/>
<keyword evidence="2" id="KW-1185">Reference proteome</keyword>
<comment type="caution">
    <text evidence="1">The sequence shown here is derived from an EMBL/GenBank/DDBJ whole genome shotgun (WGS) entry which is preliminary data.</text>
</comment>